<proteinExistence type="predicted"/>
<organism evidence="1 2">
    <name type="scientific">Rhizobium lemnae</name>
    <dbReference type="NCBI Taxonomy" id="1214924"/>
    <lineage>
        <taxon>Bacteria</taxon>
        <taxon>Pseudomonadati</taxon>
        <taxon>Pseudomonadota</taxon>
        <taxon>Alphaproteobacteria</taxon>
        <taxon>Hyphomicrobiales</taxon>
        <taxon>Rhizobiaceae</taxon>
        <taxon>Rhizobium/Agrobacterium group</taxon>
        <taxon>Rhizobium</taxon>
    </lineage>
</organism>
<name>A0ABV8E423_9HYPH</name>
<dbReference type="RefSeq" id="WP_247261269.1">
    <property type="nucleotide sequence ID" value="NZ_JALJQZ010000018.1"/>
</dbReference>
<gene>
    <name evidence="1" type="ORF">ACFOVS_03435</name>
</gene>
<accession>A0ABV8E423</accession>
<dbReference type="Proteomes" id="UP001595697">
    <property type="component" value="Unassembled WGS sequence"/>
</dbReference>
<sequence>MAAPVPHEPAKAVTSRSIASAWTFGLHHPDRCHLIARRGAVWSAASVRGFAVERHIAILFHRLT</sequence>
<dbReference type="EMBL" id="JBHSBD010000011">
    <property type="protein sequence ID" value="MFC3967201.1"/>
    <property type="molecule type" value="Genomic_DNA"/>
</dbReference>
<evidence type="ECO:0000313" key="1">
    <source>
        <dbReference type="EMBL" id="MFC3967201.1"/>
    </source>
</evidence>
<keyword evidence="2" id="KW-1185">Reference proteome</keyword>
<protein>
    <submittedName>
        <fullName evidence="1">Uncharacterized protein</fullName>
    </submittedName>
</protein>
<evidence type="ECO:0000313" key="2">
    <source>
        <dbReference type="Proteomes" id="UP001595697"/>
    </source>
</evidence>
<reference evidence="2" key="1">
    <citation type="journal article" date="2019" name="Int. J. Syst. Evol. Microbiol.">
        <title>The Global Catalogue of Microorganisms (GCM) 10K type strain sequencing project: providing services to taxonomists for standard genome sequencing and annotation.</title>
        <authorList>
            <consortium name="The Broad Institute Genomics Platform"/>
            <consortium name="The Broad Institute Genome Sequencing Center for Infectious Disease"/>
            <person name="Wu L."/>
            <person name="Ma J."/>
        </authorList>
    </citation>
    <scope>NUCLEOTIDE SEQUENCE [LARGE SCALE GENOMIC DNA]</scope>
    <source>
        <strain evidence="2">TBRC 5781</strain>
    </source>
</reference>
<comment type="caution">
    <text evidence="1">The sequence shown here is derived from an EMBL/GenBank/DDBJ whole genome shotgun (WGS) entry which is preliminary data.</text>
</comment>